<dbReference type="VEuPathDB" id="PiroplasmaDB:BBOV_IV004660"/>
<protein>
    <submittedName>
        <fullName evidence="1">Uncharacterized protein</fullName>
    </submittedName>
</protein>
<gene>
    <name evidence="1" type="ORF">BBOV_IV004660</name>
</gene>
<reference evidence="1 2" key="1">
    <citation type="journal article" date="2007" name="PLoS Pathog.">
        <title>Genome sequence of Babesia bovis and comparative analysis of apicomplexan hemoprotozoa.</title>
        <authorList>
            <person name="Brayton K.A."/>
            <person name="Lau A.O.T."/>
            <person name="Herndon D.R."/>
            <person name="Hannick L."/>
            <person name="Kappmeyer L.S."/>
            <person name="Berens S.J."/>
            <person name="Bidwell S.L."/>
            <person name="Brown W.C."/>
            <person name="Crabtree J."/>
            <person name="Fadrosh D."/>
            <person name="Feldblum T."/>
            <person name="Forberger H.A."/>
            <person name="Haas B.J."/>
            <person name="Howell J.M."/>
            <person name="Khouri H."/>
            <person name="Koo H."/>
            <person name="Mann D.J."/>
            <person name="Norimine J."/>
            <person name="Paulsen I.T."/>
            <person name="Radune D."/>
            <person name="Ren Q."/>
            <person name="Smith R.K. Jr."/>
            <person name="Suarez C.E."/>
            <person name="White O."/>
            <person name="Wortman J.R."/>
            <person name="Knowles D.P. Jr."/>
            <person name="McElwain T.F."/>
            <person name="Nene V.M."/>
        </authorList>
    </citation>
    <scope>NUCLEOTIDE SEQUENCE [LARGE SCALE GENOMIC DNA]</scope>
    <source>
        <strain evidence="1">T2Bo</strain>
    </source>
</reference>
<keyword evidence="2" id="KW-1185">Reference proteome</keyword>
<dbReference type="InParanoid" id="A7AQK8"/>
<dbReference type="EMBL" id="AAXT01000002">
    <property type="protein sequence ID" value="EDO06827.1"/>
    <property type="molecule type" value="Genomic_DNA"/>
</dbReference>
<organism evidence="1 2">
    <name type="scientific">Babesia bovis</name>
    <dbReference type="NCBI Taxonomy" id="5865"/>
    <lineage>
        <taxon>Eukaryota</taxon>
        <taxon>Sar</taxon>
        <taxon>Alveolata</taxon>
        <taxon>Apicomplexa</taxon>
        <taxon>Aconoidasida</taxon>
        <taxon>Piroplasmida</taxon>
        <taxon>Babesiidae</taxon>
        <taxon>Babesia</taxon>
    </lineage>
</organism>
<dbReference type="GeneID" id="5478629"/>
<proteinExistence type="predicted"/>
<evidence type="ECO:0000313" key="2">
    <source>
        <dbReference type="Proteomes" id="UP000002173"/>
    </source>
</evidence>
<reference evidence="2" key="3">
    <citation type="journal article" date="2021" name="Int. J. Parasitol.">
        <title>Comparative analysis of gene expression between Babesia bovis blood stages and kinetes allowed by improved genome annotation.</title>
        <authorList>
            <person name="Ueti M.W."/>
            <person name="Johnson W.C."/>
            <person name="Kappmeyer L.S."/>
            <person name="Herndon D.R."/>
            <person name="Mousel M.R."/>
            <person name="Reif K.E."/>
            <person name="Taus N.S."/>
            <person name="Ifeonu O.O."/>
            <person name="Silva J.C."/>
            <person name="Suarez C.E."/>
            <person name="Brayton K.A."/>
        </authorList>
    </citation>
    <scope>NUCLEOTIDE SEQUENCE [LARGE SCALE GENOMIC DNA]</scope>
</reference>
<dbReference type="AlphaFoldDB" id="A7AQK8"/>
<evidence type="ECO:0000313" key="1">
    <source>
        <dbReference type="EMBL" id="EDO06827.1"/>
    </source>
</evidence>
<reference evidence="2" key="2">
    <citation type="journal article" date="2020" name="Data Brief">
        <title>Transcriptome dataset of Babesia bovis life stages within vertebrate and invertebrate hosts.</title>
        <authorList>
            <person name="Ueti M.W."/>
            <person name="Johnson W.C."/>
            <person name="Kappmeyer L.S."/>
            <person name="Herndon D.R."/>
            <person name="Mousel M.R."/>
            <person name="Reif K.E."/>
            <person name="Taus N.S."/>
            <person name="Ifeonu O.O."/>
            <person name="Silva J.C."/>
            <person name="Suarez C.E."/>
            <person name="Brayton K.A."/>
        </authorList>
    </citation>
    <scope>NUCLEOTIDE SEQUENCE [LARGE SCALE GENOMIC DNA]</scope>
</reference>
<dbReference type="KEGG" id="bbo:BBOV_IV004660"/>
<comment type="caution">
    <text evidence="1">The sequence shown here is derived from an EMBL/GenBank/DDBJ whole genome shotgun (WGS) entry which is preliminary data.</text>
</comment>
<name>A7AQK8_BABBO</name>
<sequence length="448" mass="52196">MIYIVSTMINIHWRHFFVATGICIILSGCKSYGMILDLDMDKFPDNLEIFRGTLENGGKYFLYHSSDPIISKVIYRGSVLNTVRSKITNFPDVYVQKFEKEKQVIVGIHYFYSMLWKHKSRTCYFLFNDTTSIVVHRSMLSQFSGHLFLPLDLKNEKQHPFVVKSHVGSKIRGDIWAIIASTGRRTTTSYISRLRSSHDCIFFSPITNIDSYPPSPNYPPTSIYAHCTKVHVSDVDGNFYLHIKRDRNTVIYLFQLPKTKNYTFKPGNILRTNYRFGVAKPSFPTSRQRIIVIDIATFEVKIPDLVILANVRRGDWLYHQYTILPLWYPDFPTVTVINSVDNISIYKTNEQTYVECVEIFINVDHGWQYVVLTIAEWDGMQLGYIKKVYMRMVKDGNDIYYDLEKVGTSRYVDLLYNIKTLIPYQVEGDSSSQIKQLIKEKIQDKNLN</sequence>
<accession>A7AQK8</accession>
<dbReference type="RefSeq" id="XP_001610395.1">
    <property type="nucleotide sequence ID" value="XM_001610345.1"/>
</dbReference>
<dbReference type="Proteomes" id="UP000002173">
    <property type="component" value="Unassembled WGS sequence"/>
</dbReference>